<organism evidence="1 2">
    <name type="scientific">Lottia gigantea</name>
    <name type="common">Giant owl limpet</name>
    <dbReference type="NCBI Taxonomy" id="225164"/>
    <lineage>
        <taxon>Eukaryota</taxon>
        <taxon>Metazoa</taxon>
        <taxon>Spiralia</taxon>
        <taxon>Lophotrochozoa</taxon>
        <taxon>Mollusca</taxon>
        <taxon>Gastropoda</taxon>
        <taxon>Patellogastropoda</taxon>
        <taxon>Lottioidea</taxon>
        <taxon>Lottiidae</taxon>
        <taxon>Lottia</taxon>
    </lineage>
</organism>
<keyword evidence="2" id="KW-1185">Reference proteome</keyword>
<dbReference type="HOGENOM" id="CLU_2203552_0_0_1"/>
<dbReference type="CTD" id="20242078"/>
<evidence type="ECO:0000313" key="1">
    <source>
        <dbReference type="EMBL" id="ESP01828.1"/>
    </source>
</evidence>
<dbReference type="EMBL" id="KB200367">
    <property type="protein sequence ID" value="ESP01828.1"/>
    <property type="molecule type" value="Genomic_DNA"/>
</dbReference>
<dbReference type="KEGG" id="lgi:LOTGIDRAFT_172385"/>
<dbReference type="GeneID" id="20242078"/>
<accession>V4AWJ2</accession>
<reference evidence="1 2" key="1">
    <citation type="journal article" date="2013" name="Nature">
        <title>Insights into bilaterian evolution from three spiralian genomes.</title>
        <authorList>
            <person name="Simakov O."/>
            <person name="Marletaz F."/>
            <person name="Cho S.J."/>
            <person name="Edsinger-Gonzales E."/>
            <person name="Havlak P."/>
            <person name="Hellsten U."/>
            <person name="Kuo D.H."/>
            <person name="Larsson T."/>
            <person name="Lv J."/>
            <person name="Arendt D."/>
            <person name="Savage R."/>
            <person name="Osoegawa K."/>
            <person name="de Jong P."/>
            <person name="Grimwood J."/>
            <person name="Chapman J.A."/>
            <person name="Shapiro H."/>
            <person name="Aerts A."/>
            <person name="Otillar R.P."/>
            <person name="Terry A.Y."/>
            <person name="Boore J.L."/>
            <person name="Grigoriev I.V."/>
            <person name="Lindberg D.R."/>
            <person name="Seaver E.C."/>
            <person name="Weisblat D.A."/>
            <person name="Putnam N.H."/>
            <person name="Rokhsar D.S."/>
        </authorList>
    </citation>
    <scope>NUCLEOTIDE SEQUENCE [LARGE SCALE GENOMIC DNA]</scope>
</reference>
<gene>
    <name evidence="1" type="ORF">LOTGIDRAFT_172385</name>
</gene>
<feature type="non-terminal residue" evidence="1">
    <location>
        <position position="108"/>
    </location>
</feature>
<sequence>MGGLKRYYKTPGISENKTENLLTKLNSQINHTIQSLQTELCFYIQATEEDNILGTVAEPGLRPRGDLKDEDVKKLSWILSTPFQESNFTSQPQIIVENNHHLAVEIGP</sequence>
<proteinExistence type="predicted"/>
<dbReference type="RefSeq" id="XP_009047508.1">
    <property type="nucleotide sequence ID" value="XM_009049260.1"/>
</dbReference>
<name>V4AWJ2_LOTGI</name>
<evidence type="ECO:0000313" key="2">
    <source>
        <dbReference type="Proteomes" id="UP000030746"/>
    </source>
</evidence>
<dbReference type="AlphaFoldDB" id="V4AWJ2"/>
<protein>
    <submittedName>
        <fullName evidence="1">Uncharacterized protein</fullName>
    </submittedName>
</protein>
<dbReference type="Proteomes" id="UP000030746">
    <property type="component" value="Unassembled WGS sequence"/>
</dbReference>